<keyword evidence="10" id="KW-1185">Reference proteome</keyword>
<evidence type="ECO:0000256" key="1">
    <source>
        <dbReference type="ARBA" id="ARBA00000885"/>
    </source>
</evidence>
<dbReference type="Proteomes" id="UP001417504">
    <property type="component" value="Unassembled WGS sequence"/>
</dbReference>
<comment type="caution">
    <text evidence="9">The sequence shown here is derived from an EMBL/GenBank/DDBJ whole genome shotgun (WGS) entry which is preliminary data.</text>
</comment>
<proteinExistence type="inferred from homology"/>
<dbReference type="SUPFAM" id="SSF56204">
    <property type="entry name" value="Hect, E3 ligase catalytic domain"/>
    <property type="match status" value="1"/>
</dbReference>
<dbReference type="PANTHER" id="PTHR45670">
    <property type="entry name" value="E3 UBIQUITIN-PROTEIN LIGASE TRIP12"/>
    <property type="match status" value="1"/>
</dbReference>
<protein>
    <recommendedName>
        <fullName evidence="3">HECT-type E3 ubiquitin transferase</fullName>
        <ecNumber evidence="3">2.3.2.26</ecNumber>
    </recommendedName>
</protein>
<dbReference type="InterPro" id="IPR000569">
    <property type="entry name" value="HECT_dom"/>
</dbReference>
<evidence type="ECO:0000256" key="7">
    <source>
        <dbReference type="SAM" id="MobiDB-lite"/>
    </source>
</evidence>
<feature type="domain" description="HECT" evidence="8">
    <location>
        <begin position="1014"/>
        <end position="1372"/>
    </location>
</feature>
<dbReference type="Gene3D" id="3.30.2410.10">
    <property type="entry name" value="Hect, E3 ligase catalytic domain"/>
    <property type="match status" value="1"/>
</dbReference>
<dbReference type="SUPFAM" id="SSF48371">
    <property type="entry name" value="ARM repeat"/>
    <property type="match status" value="1"/>
</dbReference>
<evidence type="ECO:0000259" key="8">
    <source>
        <dbReference type="PROSITE" id="PS50237"/>
    </source>
</evidence>
<feature type="active site" description="Glycyl thioester intermediate" evidence="6">
    <location>
        <position position="1339"/>
    </location>
</feature>
<comment type="catalytic activity">
    <reaction evidence="1">
        <text>S-ubiquitinyl-[E2 ubiquitin-conjugating enzyme]-L-cysteine + [acceptor protein]-L-lysine = [E2 ubiquitin-conjugating enzyme]-L-cysteine + N(6)-ubiquitinyl-[acceptor protein]-L-lysine.</text>
        <dbReference type="EC" id="2.3.2.26"/>
    </reaction>
</comment>
<dbReference type="Gene3D" id="3.90.1750.10">
    <property type="entry name" value="Hect, E3 ligase catalytic domains"/>
    <property type="match status" value="1"/>
</dbReference>
<evidence type="ECO:0000256" key="4">
    <source>
        <dbReference type="ARBA" id="ARBA00022679"/>
    </source>
</evidence>
<dbReference type="Pfam" id="PF00632">
    <property type="entry name" value="HECT"/>
    <property type="match status" value="1"/>
</dbReference>
<organism evidence="9 10">
    <name type="scientific">Stephania japonica</name>
    <dbReference type="NCBI Taxonomy" id="461633"/>
    <lineage>
        <taxon>Eukaryota</taxon>
        <taxon>Viridiplantae</taxon>
        <taxon>Streptophyta</taxon>
        <taxon>Embryophyta</taxon>
        <taxon>Tracheophyta</taxon>
        <taxon>Spermatophyta</taxon>
        <taxon>Magnoliopsida</taxon>
        <taxon>Ranunculales</taxon>
        <taxon>Menispermaceae</taxon>
        <taxon>Menispermoideae</taxon>
        <taxon>Cissampelideae</taxon>
        <taxon>Stephania</taxon>
    </lineage>
</organism>
<dbReference type="Pfam" id="PF25579">
    <property type="entry name" value="TPR_TRIP12_N"/>
    <property type="match status" value="1"/>
</dbReference>
<dbReference type="Gene3D" id="1.25.10.10">
    <property type="entry name" value="Leucine-rich Repeat Variant"/>
    <property type="match status" value="1"/>
</dbReference>
<reference evidence="9 10" key="1">
    <citation type="submission" date="2024-01" db="EMBL/GenBank/DDBJ databases">
        <title>Genome assemblies of Stephania.</title>
        <authorList>
            <person name="Yang L."/>
        </authorList>
    </citation>
    <scope>NUCLEOTIDE SEQUENCE [LARGE SCALE GENOMIC DNA]</scope>
    <source>
        <strain evidence="9">QJT</strain>
        <tissue evidence="9">Leaf</tissue>
    </source>
</reference>
<dbReference type="InterPro" id="IPR016024">
    <property type="entry name" value="ARM-type_fold"/>
</dbReference>
<evidence type="ECO:0000313" key="10">
    <source>
        <dbReference type="Proteomes" id="UP001417504"/>
    </source>
</evidence>
<dbReference type="PROSITE" id="PS50237">
    <property type="entry name" value="HECT"/>
    <property type="match status" value="1"/>
</dbReference>
<dbReference type="SMART" id="SM00119">
    <property type="entry name" value="HECTc"/>
    <property type="match status" value="1"/>
</dbReference>
<dbReference type="InterPro" id="IPR045322">
    <property type="entry name" value="HECTD1/TRIP12-like"/>
</dbReference>
<evidence type="ECO:0000256" key="2">
    <source>
        <dbReference type="ARBA" id="ARBA00006331"/>
    </source>
</evidence>
<sequence>MDSEESEQTPPDSSRNNQPSASAASRHQKFEKILASLGAEGAEESTLLAELRALCDLLSFNELPRISNDQSDTLAVVLVALANYEVSPLVMLLSVRAMTYICDAAPDSAQFLVNQRAVGALCAKLGAIEYLDVAEQCVQALQKISYYHPQACLEEGAVMAFLSYIDFFTLSTQRVAVSAVANICSKIPSSGYNKLKEAVPVLCNLLQYEDQMLVKNAAICLTRMVKQLNDCSDLLDDLCKHGVIHQVTHLLSSLDGTALGQSVFNGLIGLLSGLASKKASAITTLVEFNISNTLKHILSSNDFSNSTHSHMRDDLQVSEVLKLLNMLLPPLQRNNDDRLHLDKSKVISDHPEFLQQLETDILPSLLEVASGANSSICCSCLSFINKLVLFSRSDRLLPIIENTKISSFLAGMCSQNDAHIQMTALRVVEVFLQRLPPSLNAFMKEGVIYAIDAILKHGTPKSSKASSSSKRKYGTRDVQRCLCYNGDLDSSLSSTTGSCVLEDDSVYKLARHLRAGYFAKGSKHGKRGLTKMIQKLRSLSQELTDTLNTSMNNVICDTKEEQLSQILGQTMVELHKYKSMSTFEFVESGVVQSFLNYLLNGQYLDGKLGVGDLSNHFHVIIKRFEMFAKCFLPNAGQNQENQHLALLVQRLLSSLHSLENNPVIMNDTPETIKTYATIPTGRDTLNPCFLLCFVREEGETTLCEYGGETVTAEPFSSVGDLEKYLWPKISDNCVESSSGSTENQKLRLFLDGQQLNTSMTLYQLIVQLQMKAGADLIKGPRFWNKIYKITYRAHVQPLLSNGDASHLGSIHDVERSYPEQFLLNETGFSGMVSEFLCDFEDSIKTCGVVSLLKLLESLNRYAFHLMSQAQCRAFAGEKTVTLNDLRITIYPVPQTEFVSHKLTSKLQQQMKDPLAVFIGCVPSWCDQLLAVVPFLFSFETRCQYFHMRAYSSSLSTITSSAPPNYRTLSSFPKRRFQITRGRILDSAVKVFDHQGITEAILEVAYHGEVGTGLGPTMEFYTLISHEFQKVGLGMWRSDFSSSTSGRGLKVDNSASVLALHGHFPRPWAFRLSTSDEARFSEVIKKYTLLGNVVAKALQDRRVLDLPLSMAFYKLILGKELNVYDIHSFDPELGRTLVEFQSIVERKRLLESSSKRITRSMFESCFRDVRIEDLCLDFSLPGYPDYTLAENADCEEVTIYNLDEYVSFLVDATIRNGISRQVEAFKSGFNQVFPIQRLQIFTEEELEHLLCGELFAWDSNVLLNNIKFDHGYTASSPQITNFMEIIQGFENSQQRSFLQFVTGAPKFPVGGLAALNPKLTVVRKHCNNQPDWDLPSVMTCANYLKLPPYSCKEIMKERLLLAISEGQGSFHLS</sequence>
<keyword evidence="4" id="KW-0808">Transferase</keyword>
<keyword evidence="5 6" id="KW-0833">Ubl conjugation pathway</keyword>
<evidence type="ECO:0000256" key="5">
    <source>
        <dbReference type="ARBA" id="ARBA00022786"/>
    </source>
</evidence>
<name>A0AAP0KL70_9MAGN</name>
<dbReference type="CDD" id="cd00078">
    <property type="entry name" value="HECTc"/>
    <property type="match status" value="1"/>
</dbReference>
<evidence type="ECO:0000256" key="3">
    <source>
        <dbReference type="ARBA" id="ARBA00012485"/>
    </source>
</evidence>
<dbReference type="GO" id="GO:0000209">
    <property type="term" value="P:protein polyubiquitination"/>
    <property type="evidence" value="ECO:0007669"/>
    <property type="project" value="TreeGrafter"/>
</dbReference>
<gene>
    <name evidence="9" type="ORF">Sjap_001625</name>
</gene>
<dbReference type="InterPro" id="IPR057948">
    <property type="entry name" value="TPR_TRIP12_N"/>
</dbReference>
<dbReference type="EMBL" id="JBBNAE010000001">
    <property type="protein sequence ID" value="KAK9154145.1"/>
    <property type="molecule type" value="Genomic_DNA"/>
</dbReference>
<accession>A0AAP0KL70</accession>
<evidence type="ECO:0000256" key="6">
    <source>
        <dbReference type="PROSITE-ProRule" id="PRU00104"/>
    </source>
</evidence>
<feature type="region of interest" description="Disordered" evidence="7">
    <location>
        <begin position="1"/>
        <end position="27"/>
    </location>
</feature>
<dbReference type="PANTHER" id="PTHR45670:SF10">
    <property type="entry name" value="E3 UBIQUITIN-PROTEIN LIGASE UPL4"/>
    <property type="match status" value="1"/>
</dbReference>
<dbReference type="GO" id="GO:0061630">
    <property type="term" value="F:ubiquitin protein ligase activity"/>
    <property type="evidence" value="ECO:0007669"/>
    <property type="project" value="UniProtKB-EC"/>
</dbReference>
<dbReference type="EC" id="2.3.2.26" evidence="3"/>
<dbReference type="InterPro" id="IPR035983">
    <property type="entry name" value="Hect_E3_ubiquitin_ligase"/>
</dbReference>
<dbReference type="GO" id="GO:0043161">
    <property type="term" value="P:proteasome-mediated ubiquitin-dependent protein catabolic process"/>
    <property type="evidence" value="ECO:0007669"/>
    <property type="project" value="TreeGrafter"/>
</dbReference>
<comment type="similarity">
    <text evidence="2">Belongs to the UPL family. K-HECT subfamily.</text>
</comment>
<feature type="compositionally biased region" description="Polar residues" evidence="7">
    <location>
        <begin position="8"/>
        <end position="25"/>
    </location>
</feature>
<evidence type="ECO:0000313" key="9">
    <source>
        <dbReference type="EMBL" id="KAK9154145.1"/>
    </source>
</evidence>
<dbReference type="InterPro" id="IPR011989">
    <property type="entry name" value="ARM-like"/>
</dbReference>